<reference evidence="1 2" key="1">
    <citation type="journal article" date="2007" name="J. Bacteriol.">
        <title>The complete genome sequence of Roseobacter denitrificans reveals a mixotrophic rather than photosynthetic metabolism.</title>
        <authorList>
            <person name="Swingley W.D."/>
            <person name="Sadekar S."/>
            <person name="Mastrian S.D."/>
            <person name="Matthies H.J."/>
            <person name="Hao J."/>
            <person name="Ramos H."/>
            <person name="Acharya C.R."/>
            <person name="Conrad A.L."/>
            <person name="Taylor H.L."/>
            <person name="Dejesa L.C."/>
            <person name="Shah M.K."/>
            <person name="O'huallachain M.E."/>
            <person name="Lince M.T."/>
            <person name="Blankenship R.E."/>
            <person name="Beatty J.T."/>
            <person name="Touchman J.W."/>
        </authorList>
    </citation>
    <scope>NUCLEOTIDE SEQUENCE [LARGE SCALE GENOMIC DNA]</scope>
    <source>
        <strain evidence="2">ATCC 33942 / OCh 114</strain>
    </source>
</reference>
<gene>
    <name evidence="1" type="ordered locus">RD1_0914</name>
</gene>
<evidence type="ECO:0000313" key="2">
    <source>
        <dbReference type="Proteomes" id="UP000007029"/>
    </source>
</evidence>
<keyword evidence="2" id="KW-1185">Reference proteome</keyword>
<dbReference type="AlphaFoldDB" id="Q16BR1"/>
<organism evidence="1 2">
    <name type="scientific">Roseobacter denitrificans (strain ATCC 33942 / OCh 114)</name>
    <name type="common">Erythrobacter sp. (strain OCh 114)</name>
    <name type="synonym">Roseobacter denitrificans</name>
    <dbReference type="NCBI Taxonomy" id="375451"/>
    <lineage>
        <taxon>Bacteria</taxon>
        <taxon>Pseudomonadati</taxon>
        <taxon>Pseudomonadota</taxon>
        <taxon>Alphaproteobacteria</taxon>
        <taxon>Rhodobacterales</taxon>
        <taxon>Roseobacteraceae</taxon>
        <taxon>Roseobacter</taxon>
    </lineage>
</organism>
<dbReference type="KEGG" id="rde:RD1_0914"/>
<name>Q16BR1_ROSDO</name>
<dbReference type="EMBL" id="CP000362">
    <property type="protein sequence ID" value="ABG30582.1"/>
    <property type="molecule type" value="Genomic_DNA"/>
</dbReference>
<proteinExistence type="predicted"/>
<dbReference type="RefSeq" id="WP_011567204.1">
    <property type="nucleotide sequence ID" value="NC_008209.1"/>
</dbReference>
<dbReference type="HOGENOM" id="CLU_3122218_0_0_5"/>
<accession>Q16BR1</accession>
<dbReference type="STRING" id="375451.RD1_0914"/>
<dbReference type="Proteomes" id="UP000007029">
    <property type="component" value="Chromosome"/>
</dbReference>
<evidence type="ECO:0000313" key="1">
    <source>
        <dbReference type="EMBL" id="ABG30582.1"/>
    </source>
</evidence>
<sequence length="50" mass="5840">MGKNRLDRPMDTKQPSDKPCWNEVLATVLTDIFPTDQNIEFVFDRLERAS</sequence>
<protein>
    <submittedName>
        <fullName evidence="1">Uncharacterized protein</fullName>
    </submittedName>
</protein>